<feature type="transmembrane region" description="Helical" evidence="8">
    <location>
        <begin position="230"/>
        <end position="250"/>
    </location>
</feature>
<evidence type="ECO:0000256" key="1">
    <source>
        <dbReference type="ARBA" id="ARBA00004141"/>
    </source>
</evidence>
<evidence type="ECO:0000313" key="11">
    <source>
        <dbReference type="Proteomes" id="UP000192578"/>
    </source>
</evidence>
<dbReference type="Proteomes" id="UP000192578">
    <property type="component" value="Unassembled WGS sequence"/>
</dbReference>
<accession>A0A9X6NFF1</accession>
<dbReference type="SUPFAM" id="SSF81321">
    <property type="entry name" value="Family A G protein-coupled receptor-like"/>
    <property type="match status" value="1"/>
</dbReference>
<organism evidence="10 11">
    <name type="scientific">Hypsibius exemplaris</name>
    <name type="common">Freshwater tardigrade</name>
    <dbReference type="NCBI Taxonomy" id="2072580"/>
    <lineage>
        <taxon>Eukaryota</taxon>
        <taxon>Metazoa</taxon>
        <taxon>Ecdysozoa</taxon>
        <taxon>Tardigrada</taxon>
        <taxon>Eutardigrada</taxon>
        <taxon>Parachela</taxon>
        <taxon>Hypsibioidea</taxon>
        <taxon>Hypsibiidae</taxon>
        <taxon>Hypsibius</taxon>
    </lineage>
</organism>
<dbReference type="PROSITE" id="PS50262">
    <property type="entry name" value="G_PROTEIN_RECEP_F1_2"/>
    <property type="match status" value="1"/>
</dbReference>
<dbReference type="PRINTS" id="PR00237">
    <property type="entry name" value="GPCRRHODOPSN"/>
</dbReference>
<feature type="domain" description="G-protein coupled receptors family 1 profile" evidence="9">
    <location>
        <begin position="1"/>
        <end position="291"/>
    </location>
</feature>
<dbReference type="PANTHER" id="PTHR45695:SF9">
    <property type="entry name" value="LEUCOKININ RECEPTOR"/>
    <property type="match status" value="1"/>
</dbReference>
<feature type="transmembrane region" description="Helical" evidence="8">
    <location>
        <begin position="62"/>
        <end position="84"/>
    </location>
</feature>
<dbReference type="PANTHER" id="PTHR45695">
    <property type="entry name" value="LEUCOKININ RECEPTOR-RELATED"/>
    <property type="match status" value="1"/>
</dbReference>
<keyword evidence="2 8" id="KW-0812">Transmembrane</keyword>
<reference evidence="11" key="1">
    <citation type="submission" date="2017-01" db="EMBL/GenBank/DDBJ databases">
        <title>Comparative genomics of anhydrobiosis in the tardigrade Hypsibius dujardini.</title>
        <authorList>
            <person name="Yoshida Y."/>
            <person name="Koutsovoulos G."/>
            <person name="Laetsch D."/>
            <person name="Stevens L."/>
            <person name="Kumar S."/>
            <person name="Horikawa D."/>
            <person name="Ishino K."/>
            <person name="Komine S."/>
            <person name="Tomita M."/>
            <person name="Blaxter M."/>
            <person name="Arakawa K."/>
        </authorList>
    </citation>
    <scope>NUCLEOTIDE SEQUENCE [LARGE SCALE GENOMIC DNA]</scope>
    <source>
        <strain evidence="11">Z151</strain>
    </source>
</reference>
<feature type="transmembrane region" description="Helical" evidence="8">
    <location>
        <begin position="164"/>
        <end position="182"/>
    </location>
</feature>
<keyword evidence="11" id="KW-1185">Reference proteome</keyword>
<evidence type="ECO:0000313" key="10">
    <source>
        <dbReference type="EMBL" id="OWA52259.1"/>
    </source>
</evidence>
<evidence type="ECO:0000256" key="4">
    <source>
        <dbReference type="ARBA" id="ARBA00023040"/>
    </source>
</evidence>
<keyword evidence="7" id="KW-0807">Transducer</keyword>
<keyword evidence="5 8" id="KW-0472">Membrane</keyword>
<dbReference type="OrthoDB" id="5964776at2759"/>
<keyword evidence="6 10" id="KW-0675">Receptor</keyword>
<dbReference type="Pfam" id="PF00001">
    <property type="entry name" value="7tm_1"/>
    <property type="match status" value="1"/>
</dbReference>
<protein>
    <submittedName>
        <fullName evidence="10">Neuropeptide FF receptor 2</fullName>
    </submittedName>
</protein>
<dbReference type="GO" id="GO:0004930">
    <property type="term" value="F:G protein-coupled receptor activity"/>
    <property type="evidence" value="ECO:0007669"/>
    <property type="project" value="UniProtKB-KW"/>
</dbReference>
<keyword evidence="4" id="KW-0297">G-protein coupled receptor</keyword>
<evidence type="ECO:0000256" key="6">
    <source>
        <dbReference type="ARBA" id="ARBA00023170"/>
    </source>
</evidence>
<feature type="transmembrane region" description="Helical" evidence="8">
    <location>
        <begin position="104"/>
        <end position="124"/>
    </location>
</feature>
<dbReference type="GO" id="GO:0005886">
    <property type="term" value="C:plasma membrane"/>
    <property type="evidence" value="ECO:0007669"/>
    <property type="project" value="TreeGrafter"/>
</dbReference>
<gene>
    <name evidence="10" type="ORF">BV898_16717</name>
</gene>
<feature type="transmembrane region" description="Helical" evidence="8">
    <location>
        <begin position="12"/>
        <end position="42"/>
    </location>
</feature>
<proteinExistence type="predicted"/>
<evidence type="ECO:0000256" key="7">
    <source>
        <dbReference type="ARBA" id="ARBA00023224"/>
    </source>
</evidence>
<comment type="caution">
    <text evidence="10">The sequence shown here is derived from an EMBL/GenBank/DDBJ whole genome shotgun (WGS) entry which is preliminary data.</text>
</comment>
<dbReference type="AlphaFoldDB" id="A0A9X6NFF1"/>
<dbReference type="InterPro" id="IPR017452">
    <property type="entry name" value="GPCR_Rhodpsn_7TM"/>
</dbReference>
<dbReference type="EMBL" id="MTYJ01000259">
    <property type="protein sequence ID" value="OWA52259.1"/>
    <property type="molecule type" value="Genomic_DNA"/>
</dbReference>
<comment type="subcellular location">
    <subcellularLocation>
        <location evidence="1">Membrane</location>
        <topology evidence="1">Multi-pass membrane protein</topology>
    </subcellularLocation>
</comment>
<dbReference type="InterPro" id="IPR000276">
    <property type="entry name" value="GPCR_Rhodpsn"/>
</dbReference>
<sequence length="312" mass="35865">MILKQKDGMRSPLNFLLVNLTIASLMVALFCIGPHLLLQVIWEDWVFGDQLLGWSLCKIYGFVKNLSFFALTSILLLVAFERFLAIVHPFSSRTCLISRSNLKWSALAVWLIAGLISSPNVYFFQTFTHEFMSLEDSTVRNQTICLRAYNLPGAHIPAYDFTCFVLYFLVPCITMGILYTFVGIKLRASTIRDLGMIDPNLHVFTRSSTVSSICADQFQQWAVLQNRKKVIWMLVVIVMMFVVCWLPMHIRKLMSSLNGWDFTSGEWLGQYFLPTTDWLINLNSAINPLLIYAIFLENLRTVTRHSDNYLNT</sequence>
<feature type="transmembrane region" description="Helical" evidence="8">
    <location>
        <begin position="278"/>
        <end position="296"/>
    </location>
</feature>
<evidence type="ECO:0000256" key="5">
    <source>
        <dbReference type="ARBA" id="ARBA00023136"/>
    </source>
</evidence>
<keyword evidence="3 8" id="KW-1133">Transmembrane helix</keyword>
<dbReference type="Gene3D" id="1.20.1070.10">
    <property type="entry name" value="Rhodopsin 7-helix transmembrane proteins"/>
    <property type="match status" value="1"/>
</dbReference>
<evidence type="ECO:0000256" key="8">
    <source>
        <dbReference type="SAM" id="Phobius"/>
    </source>
</evidence>
<evidence type="ECO:0000256" key="3">
    <source>
        <dbReference type="ARBA" id="ARBA00022989"/>
    </source>
</evidence>
<evidence type="ECO:0000256" key="2">
    <source>
        <dbReference type="ARBA" id="ARBA00022692"/>
    </source>
</evidence>
<name>A0A9X6NFF1_HYPEX</name>
<evidence type="ECO:0000259" key="9">
    <source>
        <dbReference type="PROSITE" id="PS50262"/>
    </source>
</evidence>